<feature type="domain" description="Endonuclease GajA/Old nuclease/RecF-like AAA" evidence="1">
    <location>
        <begin position="180"/>
        <end position="313"/>
    </location>
</feature>
<dbReference type="Proteomes" id="UP000280792">
    <property type="component" value="Unassembled WGS sequence"/>
</dbReference>
<dbReference type="AlphaFoldDB" id="A0A3P3VL36"/>
<dbReference type="EMBL" id="QWEZ01000002">
    <property type="protein sequence ID" value="RRJ83390.1"/>
    <property type="molecule type" value="Genomic_DNA"/>
</dbReference>
<sequence>MSLKIQKIRIQNFRSIREISISPGDLAVLVGKNDSGKSNVLRALNLFFNGTTSHDHLIDFESDHNVYNRPNRRAKEISVKIEFCIPENYRRVNGDEVVWEKRWRSEGLVHDKYAGRRRAQGPRGGVNWQEVEIPDRSNLHALLRNIKFVYVPAIKDLEYFSELRASIYDVIADVADREFRNSSGDFEQSIANQLKDLTDQISESLGFQSRLALPKNLSHIFESLDFLSDEQNISLDLRGDGVKARHIPLILKFMADKKRGLQGRGAQPYNFIWGYEEPENSLEISSSVELADQFLEFSGNGITQVLLTTHSPVFYNLHRKDECIVKNVSCHHVYRSDEDGTKQAEVLTDLDERMGMTALIAPMTAAIEDKVRRQEEARAAVEAMARANRRKIFVEGPSDKSILEKALRVFSPERAGEIDVETQNSAGFNYVIDMLLSWRSRAKHHEGQPRAAGLLDQDQDARKAVTRWNSTPNNVESAKCFKLPTPPQLIPALKAGFRVSVVLESIYDLDAWRWAEGRGYLEDAKLLNVVPDELMTRIVSGNTTLDENLPNDWAIFVKKQFNQAGKSPMSRYFSGRPDDEFRERFAFLEHLVQEIVNYLFPNEQAPE</sequence>
<keyword evidence="3" id="KW-1185">Reference proteome</keyword>
<accession>A0A3P3VL36</accession>
<protein>
    <submittedName>
        <fullName evidence="2">DUF2813 domain-containing protein</fullName>
    </submittedName>
</protein>
<organism evidence="2 3">
    <name type="scientific">Aestuariirhabdus litorea</name>
    <dbReference type="NCBI Taxonomy" id="2528527"/>
    <lineage>
        <taxon>Bacteria</taxon>
        <taxon>Pseudomonadati</taxon>
        <taxon>Pseudomonadota</taxon>
        <taxon>Gammaproteobacteria</taxon>
        <taxon>Oceanospirillales</taxon>
        <taxon>Aestuariirhabdaceae</taxon>
        <taxon>Aestuariirhabdus</taxon>
    </lineage>
</organism>
<dbReference type="InterPro" id="IPR041685">
    <property type="entry name" value="AAA_GajA/Old/RecF-like"/>
</dbReference>
<evidence type="ECO:0000313" key="3">
    <source>
        <dbReference type="Proteomes" id="UP000280792"/>
    </source>
</evidence>
<gene>
    <name evidence="2" type="ORF">D0544_16375</name>
</gene>
<reference evidence="2 3" key="2">
    <citation type="submission" date="2018-12" db="EMBL/GenBank/DDBJ databases">
        <title>Simiduia agarivorans gen. nov., sp. nov., a marine, agarolytic bacterium isolated from shallow coastal water from Keelung, Taiwan.</title>
        <authorList>
            <person name="Shieh W.Y."/>
        </authorList>
    </citation>
    <scope>NUCLEOTIDE SEQUENCE [LARGE SCALE GENOMIC DNA]</scope>
    <source>
        <strain evidence="2 3">GTF-13</strain>
    </source>
</reference>
<proteinExistence type="predicted"/>
<dbReference type="InterPro" id="IPR051396">
    <property type="entry name" value="Bact_Antivir_Def_Nuclease"/>
</dbReference>
<dbReference type="Pfam" id="PF13175">
    <property type="entry name" value="AAA_15"/>
    <property type="match status" value="2"/>
</dbReference>
<dbReference type="PANTHER" id="PTHR43581:SF4">
    <property type="entry name" value="ATP_GTP PHOSPHATASE"/>
    <property type="match status" value="1"/>
</dbReference>
<dbReference type="RefSeq" id="WP_125018044.1">
    <property type="nucleotide sequence ID" value="NZ_QWEZ01000002.1"/>
</dbReference>
<reference evidence="2 3" key="1">
    <citation type="submission" date="2018-08" db="EMBL/GenBank/DDBJ databases">
        <authorList>
            <person name="Khan S.A."/>
        </authorList>
    </citation>
    <scope>NUCLEOTIDE SEQUENCE [LARGE SCALE GENOMIC DNA]</scope>
    <source>
        <strain evidence="2 3">GTF-13</strain>
    </source>
</reference>
<feature type="domain" description="Endonuclease GajA/Old nuclease/RecF-like AAA" evidence="1">
    <location>
        <begin position="4"/>
        <end position="83"/>
    </location>
</feature>
<evidence type="ECO:0000313" key="2">
    <source>
        <dbReference type="EMBL" id="RRJ83390.1"/>
    </source>
</evidence>
<name>A0A3P3VL36_9GAMM</name>
<evidence type="ECO:0000259" key="1">
    <source>
        <dbReference type="Pfam" id="PF13175"/>
    </source>
</evidence>
<dbReference type="PANTHER" id="PTHR43581">
    <property type="entry name" value="ATP/GTP PHOSPHATASE"/>
    <property type="match status" value="1"/>
</dbReference>
<comment type="caution">
    <text evidence="2">The sequence shown here is derived from an EMBL/GenBank/DDBJ whole genome shotgun (WGS) entry which is preliminary data.</text>
</comment>
<dbReference type="SUPFAM" id="SSF52540">
    <property type="entry name" value="P-loop containing nucleoside triphosphate hydrolases"/>
    <property type="match status" value="1"/>
</dbReference>
<dbReference type="Gene3D" id="3.40.50.300">
    <property type="entry name" value="P-loop containing nucleotide triphosphate hydrolases"/>
    <property type="match status" value="1"/>
</dbReference>
<dbReference type="InterPro" id="IPR027417">
    <property type="entry name" value="P-loop_NTPase"/>
</dbReference>